<dbReference type="AlphaFoldDB" id="A0A066WSV7"/>
<dbReference type="Proteomes" id="UP000027238">
    <property type="component" value="Unassembled WGS sequence"/>
</dbReference>
<name>A0A066WSV7_COLSU</name>
<keyword evidence="7" id="KW-1185">Reference proteome</keyword>
<dbReference type="STRING" id="1173701.A0A066WSV7"/>
<dbReference type="OMA" id="TETCLFY"/>
<gene>
    <name evidence="6" type="ORF">CSUB01_04579</name>
</gene>
<feature type="region of interest" description="Disordered" evidence="3">
    <location>
        <begin position="242"/>
        <end position="261"/>
    </location>
</feature>
<keyword evidence="2" id="KW-0040">ANK repeat</keyword>
<evidence type="ECO:0000256" key="3">
    <source>
        <dbReference type="SAM" id="MobiDB-lite"/>
    </source>
</evidence>
<dbReference type="PROSITE" id="PS50297">
    <property type="entry name" value="ANK_REP_REGION"/>
    <property type="match status" value="4"/>
</dbReference>
<evidence type="ECO:0000313" key="7">
    <source>
        <dbReference type="Proteomes" id="UP000027238"/>
    </source>
</evidence>
<evidence type="ECO:0000313" key="6">
    <source>
        <dbReference type="EMBL" id="KDN59988.1"/>
    </source>
</evidence>
<feature type="repeat" description="ANK" evidence="2">
    <location>
        <begin position="941"/>
        <end position="973"/>
    </location>
</feature>
<dbReference type="HOGENOM" id="CLU_000288_34_2_1"/>
<dbReference type="InterPro" id="IPR036770">
    <property type="entry name" value="Ankyrin_rpt-contain_sf"/>
</dbReference>
<comment type="caution">
    <text evidence="6">The sequence shown here is derived from an EMBL/GenBank/DDBJ whole genome shotgun (WGS) entry which is preliminary data.</text>
</comment>
<feature type="domain" description="Nucleoside phosphorylase" evidence="4">
    <location>
        <begin position="75"/>
        <end position="378"/>
    </location>
</feature>
<reference evidence="7" key="1">
    <citation type="journal article" date="2014" name="Genome Announc.">
        <title>Draft genome sequence of Colletotrichum sublineola, a destructive pathogen of cultivated sorghum.</title>
        <authorList>
            <person name="Baroncelli R."/>
            <person name="Sanz-Martin J.M."/>
            <person name="Rech G.E."/>
            <person name="Sukno S.A."/>
            <person name="Thon M.R."/>
        </authorList>
    </citation>
    <scope>NUCLEOTIDE SEQUENCE [LARGE SCALE GENOMIC DNA]</scope>
    <source>
        <strain evidence="7">TX430BB</strain>
    </source>
</reference>
<protein>
    <submittedName>
        <fullName evidence="6">Uncharacterized protein</fullName>
    </submittedName>
</protein>
<dbReference type="SMART" id="SM00248">
    <property type="entry name" value="ANK"/>
    <property type="match status" value="6"/>
</dbReference>
<evidence type="ECO:0000256" key="2">
    <source>
        <dbReference type="PROSITE-ProRule" id="PRU00023"/>
    </source>
</evidence>
<sequence>MPDDKEEHVRDDSQGVVNVARGRDWDPVDNMQEYRVVVVTAVLVEEEELRFSSDTPSRQSYPRVAKISDPQNYTVGWICAIPAEFAAARAFLDEEHSDPEAIAQNDNNAYALGTMGKHNVVIAVMPKNEYGTEAAATVARDMVHSFPNVRIGLMVGVGGGAPSQQHDIRLGDVFVSNREAGNGGVIQYDYGKTMQNQAFVETGVLNQPPQALLTAVAKFEVDYMMEGSELNAKVERALSQWKRLRKTHSRPSSSTDPLYRSDFVHPSDSSAACSQECSANISNMVSRDERGEDEDNPAIHYGLIASANQVMKNAETRAKLSRERGVLCFEMEAAGLMNHFPCLVVRGICDYSDSHKNKEWQGYAAMAAAAYAKDLVCRILPGKLEAEKKIKKVLDSVKGSLASIGSTTVEIKTQIDTMSSSSHIQTIRQWLSPPDTSANYNLARERRHEGTGLWFLDSTAFREWVHELRDDLDTLDFFFDFSDTSKQKPDDMCRSLAFQLYTKCIESRKELDSLLASHGDGQIQPTAQALSQCFQKMMQTEGRLCIVLDALDECIKKPDLIRWIQSVIPSSNLSHVQLIATGRPGEEFMRHFRSWIGESCLQLDVESTNTDIQSYINSRLTISQEFSKWASTPGILQQIQKEVGGKAQGMFRWAACQLDSLEKCLDLEELEAAMEALPSDLNATYARILQNIPQNRRKKTVRLLQVFAYSKQPLTLQECVDVIAVRVDGAQSFDPKDRLPEPTDILRFCPSLVVLMKTPGTARGGGLLQLAHFTVKEYLLHGVEGFRGAEPSISITETCLFYLSSVEEIRSSEITRLFPLARYAARNWMDHARVAETSSDTAAAIASFLQSEKRLRIWNWLYRNAREDLNPRSAIASGSYYACRIGLAATARILLSDRPNVNATSCMGYGPALQVASRGGHQEIVQLLLDAGADVNISVTGYNTALQYASKEGYREIVQLLMDAGADLSAIDSGGCESALQGASSTGCTEVASLLVNGPSLGVEYRNPRSGLTALSYAVVDGRKAVVKLLLTRHHANPNCRDNVGRTPPFLACVDGHDAIVNILLEQCSVDPDSKDHYGSTPLSIAVRHGHTEVFKSLLETGSVDINSYDGFGRTPLWWANHCGHSEILQLLLEAGGQTGISSDGAHMNARVYGRRLESDLFCEICTFLFSNCQSERHP</sequence>
<organism evidence="6 7">
    <name type="scientific">Colletotrichum sublineola</name>
    <name type="common">Sorghum anthracnose fungus</name>
    <dbReference type="NCBI Taxonomy" id="1173701"/>
    <lineage>
        <taxon>Eukaryota</taxon>
        <taxon>Fungi</taxon>
        <taxon>Dikarya</taxon>
        <taxon>Ascomycota</taxon>
        <taxon>Pezizomycotina</taxon>
        <taxon>Sordariomycetes</taxon>
        <taxon>Hypocreomycetidae</taxon>
        <taxon>Glomerellales</taxon>
        <taxon>Glomerellaceae</taxon>
        <taxon>Colletotrichum</taxon>
        <taxon>Colletotrichum graminicola species complex</taxon>
    </lineage>
</organism>
<proteinExistence type="predicted"/>
<dbReference type="InterPro" id="IPR056884">
    <property type="entry name" value="NPHP3-like_N"/>
</dbReference>
<dbReference type="OrthoDB" id="194358at2759"/>
<feature type="domain" description="Nephrocystin 3-like N-terminal" evidence="5">
    <location>
        <begin position="471"/>
        <end position="583"/>
    </location>
</feature>
<dbReference type="InterPro" id="IPR002110">
    <property type="entry name" value="Ankyrin_rpt"/>
</dbReference>
<dbReference type="Pfam" id="PF12796">
    <property type="entry name" value="Ank_2"/>
    <property type="match status" value="2"/>
</dbReference>
<dbReference type="GO" id="GO:0003824">
    <property type="term" value="F:catalytic activity"/>
    <property type="evidence" value="ECO:0007669"/>
    <property type="project" value="InterPro"/>
</dbReference>
<accession>A0A066WSV7</accession>
<dbReference type="Gene3D" id="1.25.40.20">
    <property type="entry name" value="Ankyrin repeat-containing domain"/>
    <property type="match status" value="2"/>
</dbReference>
<dbReference type="Pfam" id="PF00023">
    <property type="entry name" value="Ank"/>
    <property type="match status" value="1"/>
</dbReference>
<dbReference type="SUPFAM" id="SSF53167">
    <property type="entry name" value="Purine and uridine phosphorylases"/>
    <property type="match status" value="1"/>
</dbReference>
<dbReference type="eggNOG" id="KOG0504">
    <property type="taxonomic scope" value="Eukaryota"/>
</dbReference>
<dbReference type="InterPro" id="IPR053137">
    <property type="entry name" value="NLR-like"/>
</dbReference>
<evidence type="ECO:0000259" key="4">
    <source>
        <dbReference type="Pfam" id="PF01048"/>
    </source>
</evidence>
<keyword evidence="1" id="KW-0677">Repeat</keyword>
<feature type="repeat" description="ANK" evidence="2">
    <location>
        <begin position="1078"/>
        <end position="1103"/>
    </location>
</feature>
<feature type="repeat" description="ANK" evidence="2">
    <location>
        <begin position="1112"/>
        <end position="1144"/>
    </location>
</feature>
<dbReference type="PANTHER" id="PTHR46082">
    <property type="entry name" value="ATP/GTP-BINDING PROTEIN-RELATED"/>
    <property type="match status" value="1"/>
</dbReference>
<dbReference type="Gene3D" id="3.40.50.1580">
    <property type="entry name" value="Nucleoside phosphorylase domain"/>
    <property type="match status" value="1"/>
</dbReference>
<evidence type="ECO:0000256" key="1">
    <source>
        <dbReference type="ARBA" id="ARBA00022737"/>
    </source>
</evidence>
<dbReference type="InterPro" id="IPR035994">
    <property type="entry name" value="Nucleoside_phosphorylase_sf"/>
</dbReference>
<dbReference type="PANTHER" id="PTHR46082:SF11">
    <property type="entry name" value="AAA+ ATPASE DOMAIN-CONTAINING PROTEIN-RELATED"/>
    <property type="match status" value="1"/>
</dbReference>
<dbReference type="Pfam" id="PF24883">
    <property type="entry name" value="NPHP3_N"/>
    <property type="match status" value="1"/>
</dbReference>
<dbReference type="EMBL" id="JMSE01001561">
    <property type="protein sequence ID" value="KDN59988.1"/>
    <property type="molecule type" value="Genomic_DNA"/>
</dbReference>
<evidence type="ECO:0000259" key="5">
    <source>
        <dbReference type="Pfam" id="PF24883"/>
    </source>
</evidence>
<dbReference type="PROSITE" id="PS50088">
    <property type="entry name" value="ANK_REPEAT"/>
    <property type="match status" value="4"/>
</dbReference>
<feature type="repeat" description="ANK" evidence="2">
    <location>
        <begin position="912"/>
        <end position="940"/>
    </location>
</feature>
<dbReference type="GO" id="GO:0009116">
    <property type="term" value="P:nucleoside metabolic process"/>
    <property type="evidence" value="ECO:0007669"/>
    <property type="project" value="InterPro"/>
</dbReference>
<dbReference type="SUPFAM" id="SSF48403">
    <property type="entry name" value="Ankyrin repeat"/>
    <property type="match status" value="1"/>
</dbReference>
<dbReference type="Pfam" id="PF01048">
    <property type="entry name" value="PNP_UDP_1"/>
    <property type="match status" value="1"/>
</dbReference>
<dbReference type="InterPro" id="IPR000845">
    <property type="entry name" value="Nucleoside_phosphorylase_d"/>
</dbReference>